<gene>
    <name evidence="5" type="ORF">ACJMK2_044117</name>
</gene>
<feature type="region of interest" description="Disordered" evidence="2">
    <location>
        <begin position="172"/>
        <end position="218"/>
    </location>
</feature>
<dbReference type="AlphaFoldDB" id="A0ABD3W0C0"/>
<keyword evidence="6" id="KW-1185">Reference proteome</keyword>
<name>A0ABD3W0C0_SINWO</name>
<comment type="similarity">
    <text evidence="1">Belongs to the canopy family.</text>
</comment>
<sequence>MDIQVFLVAFHILLYAHTTDGLSKDISCSVCRAVVDEVNYSISQVDPKKKIESGSFRVDSKGNQATKEKSYARSEYHLIDVFENVCNKFTNYGHKVLDTGKRTLVRIVSREGGVLSMKGLTVEATEQQKYKFACHSLLEDHEEDMISLFREGSSDMEDRICREIAGLCEEEDLKDPLPVADFESPDEFADTDDEETDDNDGNNEDNADDEDDADRDEL</sequence>
<feature type="compositionally biased region" description="Acidic residues" evidence="2">
    <location>
        <begin position="183"/>
        <end position="218"/>
    </location>
</feature>
<dbReference type="Pfam" id="PF11938">
    <property type="entry name" value="DUF3456"/>
    <property type="match status" value="1"/>
</dbReference>
<reference evidence="5 6" key="1">
    <citation type="submission" date="2024-11" db="EMBL/GenBank/DDBJ databases">
        <title>Chromosome-level genome assembly of the freshwater bivalve Anodonta woodiana.</title>
        <authorList>
            <person name="Chen X."/>
        </authorList>
    </citation>
    <scope>NUCLEOTIDE SEQUENCE [LARGE SCALE GENOMIC DNA]</scope>
    <source>
        <strain evidence="5">MN2024</strain>
        <tissue evidence="5">Gills</tissue>
    </source>
</reference>
<dbReference type="Proteomes" id="UP001634394">
    <property type="component" value="Unassembled WGS sequence"/>
</dbReference>
<feature type="domain" description="DUF3456" evidence="4">
    <location>
        <begin position="28"/>
        <end position="168"/>
    </location>
</feature>
<dbReference type="PANTHER" id="PTHR13341">
    <property type="entry name" value="MIR-INTERACTING SAPOSIN-LIKE PROTEIN"/>
    <property type="match status" value="1"/>
</dbReference>
<evidence type="ECO:0000256" key="2">
    <source>
        <dbReference type="SAM" id="MobiDB-lite"/>
    </source>
</evidence>
<accession>A0ABD3W0C0</accession>
<comment type="caution">
    <text evidence="5">The sequence shown here is derived from an EMBL/GenBank/DDBJ whole genome shotgun (WGS) entry which is preliminary data.</text>
</comment>
<evidence type="ECO:0000259" key="4">
    <source>
        <dbReference type="Pfam" id="PF11938"/>
    </source>
</evidence>
<feature type="chain" id="PRO_5044725166" description="DUF3456 domain-containing protein" evidence="3">
    <location>
        <begin position="22"/>
        <end position="218"/>
    </location>
</feature>
<dbReference type="EMBL" id="JBJQND010000009">
    <property type="protein sequence ID" value="KAL3866860.1"/>
    <property type="molecule type" value="Genomic_DNA"/>
</dbReference>
<evidence type="ECO:0000313" key="6">
    <source>
        <dbReference type="Proteomes" id="UP001634394"/>
    </source>
</evidence>
<dbReference type="InterPro" id="IPR021852">
    <property type="entry name" value="DUF3456"/>
</dbReference>
<keyword evidence="3" id="KW-0732">Signal</keyword>
<dbReference type="EMBL" id="JBJQND010000009">
    <property type="protein sequence ID" value="KAL3866861.1"/>
    <property type="molecule type" value="Genomic_DNA"/>
</dbReference>
<evidence type="ECO:0000313" key="5">
    <source>
        <dbReference type="EMBL" id="KAL3866861.1"/>
    </source>
</evidence>
<organism evidence="5 6">
    <name type="scientific">Sinanodonta woodiana</name>
    <name type="common">Chinese pond mussel</name>
    <name type="synonym">Anodonta woodiana</name>
    <dbReference type="NCBI Taxonomy" id="1069815"/>
    <lineage>
        <taxon>Eukaryota</taxon>
        <taxon>Metazoa</taxon>
        <taxon>Spiralia</taxon>
        <taxon>Lophotrochozoa</taxon>
        <taxon>Mollusca</taxon>
        <taxon>Bivalvia</taxon>
        <taxon>Autobranchia</taxon>
        <taxon>Heteroconchia</taxon>
        <taxon>Palaeoheterodonta</taxon>
        <taxon>Unionida</taxon>
        <taxon>Unionoidea</taxon>
        <taxon>Unionidae</taxon>
        <taxon>Unioninae</taxon>
        <taxon>Sinanodonta</taxon>
    </lineage>
</organism>
<dbReference type="InterPro" id="IPR042415">
    <property type="entry name" value="CNPY"/>
</dbReference>
<feature type="signal peptide" evidence="3">
    <location>
        <begin position="1"/>
        <end position="21"/>
    </location>
</feature>
<proteinExistence type="inferred from homology"/>
<evidence type="ECO:0000256" key="3">
    <source>
        <dbReference type="SAM" id="SignalP"/>
    </source>
</evidence>
<evidence type="ECO:0000256" key="1">
    <source>
        <dbReference type="ARBA" id="ARBA00007285"/>
    </source>
</evidence>
<dbReference type="PANTHER" id="PTHR13341:SF2">
    <property type="entry name" value="PROTEIN SEELE"/>
    <property type="match status" value="1"/>
</dbReference>
<protein>
    <recommendedName>
        <fullName evidence="4">DUF3456 domain-containing protein</fullName>
    </recommendedName>
</protein>